<dbReference type="Pfam" id="PF00072">
    <property type="entry name" value="Response_reg"/>
    <property type="match status" value="1"/>
</dbReference>
<dbReference type="PRINTS" id="PR00038">
    <property type="entry name" value="HTHLUXR"/>
</dbReference>
<keyword evidence="6" id="KW-1185">Reference proteome</keyword>
<dbReference type="InterPro" id="IPR039420">
    <property type="entry name" value="WalR-like"/>
</dbReference>
<reference evidence="5 6" key="1">
    <citation type="submission" date="2017-04" db="EMBL/GenBank/DDBJ databases">
        <authorList>
            <person name="Afonso C.L."/>
            <person name="Miller P.J."/>
            <person name="Scott M.A."/>
            <person name="Spackman E."/>
            <person name="Goraichik I."/>
            <person name="Dimitrov K.M."/>
            <person name="Suarez D.L."/>
            <person name="Swayne D.E."/>
        </authorList>
    </citation>
    <scope>NUCLEOTIDE SEQUENCE [LARGE SCALE GENOMIC DNA]</scope>
    <source>
        <strain evidence="6">XA(T)</strain>
    </source>
</reference>
<dbReference type="EMBL" id="CP020715">
    <property type="protein sequence ID" value="ARJ04412.1"/>
    <property type="molecule type" value="Genomic_DNA"/>
</dbReference>
<organism evidence="5 6">
    <name type="scientific">Cnuibacter physcomitrellae</name>
    <dbReference type="NCBI Taxonomy" id="1619308"/>
    <lineage>
        <taxon>Bacteria</taxon>
        <taxon>Bacillati</taxon>
        <taxon>Actinomycetota</taxon>
        <taxon>Actinomycetes</taxon>
        <taxon>Micrococcales</taxon>
        <taxon>Microbacteriaceae</taxon>
        <taxon>Cnuibacter</taxon>
    </lineage>
</organism>
<dbReference type="GO" id="GO:0003677">
    <property type="term" value="F:DNA binding"/>
    <property type="evidence" value="ECO:0007669"/>
    <property type="project" value="UniProtKB-KW"/>
</dbReference>
<accession>A0A1X9LIT7</accession>
<dbReference type="GO" id="GO:0006355">
    <property type="term" value="P:regulation of DNA-templated transcription"/>
    <property type="evidence" value="ECO:0007669"/>
    <property type="project" value="InterPro"/>
</dbReference>
<dbReference type="RefSeq" id="WP_085018494.1">
    <property type="nucleotide sequence ID" value="NZ_BMHD01000001.1"/>
</dbReference>
<keyword evidence="1" id="KW-0597">Phosphoprotein</keyword>
<dbReference type="SMART" id="SM00421">
    <property type="entry name" value="HTH_LUXR"/>
    <property type="match status" value="1"/>
</dbReference>
<name>A0A1X9LIT7_9MICO</name>
<dbReference type="PANTHER" id="PTHR43214">
    <property type="entry name" value="TWO-COMPONENT RESPONSE REGULATOR"/>
    <property type="match status" value="1"/>
</dbReference>
<dbReference type="CDD" id="cd06170">
    <property type="entry name" value="LuxR_C_like"/>
    <property type="match status" value="1"/>
</dbReference>
<dbReference type="InterPro" id="IPR000792">
    <property type="entry name" value="Tscrpt_reg_LuxR_C"/>
</dbReference>
<sequence length="238" mass="24660">MSDVRRIGLLLVDDQPLIRMGLRMVLEARGFAVVGEASDGGEAIAQAAALAPDVILMDVRMPGLDGIQATRAIVHASPGSRILILTTFDLDEYAFAALDAGASGFLLKDAQPTELAAAIEAVATGDAAVSPRVTRRLLDIVSGRLSDAQGGAAGSAASGGAPPAVDPDTAARLGELTEREREVLVAMAEGLTNSEIASRLFLSESTVKTHVGRVLMKLDARDRVQAVILALRAGLVSL</sequence>
<evidence type="ECO:0000313" key="6">
    <source>
        <dbReference type="Proteomes" id="UP000192775"/>
    </source>
</evidence>
<dbReference type="Proteomes" id="UP000192775">
    <property type="component" value="Chromosome"/>
</dbReference>
<keyword evidence="4" id="KW-0804">Transcription</keyword>
<dbReference type="InterPro" id="IPR058245">
    <property type="entry name" value="NreC/VraR/RcsB-like_REC"/>
</dbReference>
<dbReference type="Gene3D" id="3.40.50.2300">
    <property type="match status" value="1"/>
</dbReference>
<dbReference type="STRING" id="1619308.B5808_03615"/>
<dbReference type="InterPro" id="IPR016032">
    <property type="entry name" value="Sig_transdc_resp-reg_C-effctor"/>
</dbReference>
<evidence type="ECO:0000313" key="5">
    <source>
        <dbReference type="EMBL" id="ARJ04412.1"/>
    </source>
</evidence>
<dbReference type="SMART" id="SM00448">
    <property type="entry name" value="REC"/>
    <property type="match status" value="1"/>
</dbReference>
<keyword evidence="3 5" id="KW-0238">DNA-binding</keyword>
<dbReference type="KEGG" id="cphy:B5808_03615"/>
<dbReference type="AlphaFoldDB" id="A0A1X9LIT7"/>
<evidence type="ECO:0000256" key="4">
    <source>
        <dbReference type="ARBA" id="ARBA00023163"/>
    </source>
</evidence>
<dbReference type="Pfam" id="PF00196">
    <property type="entry name" value="GerE"/>
    <property type="match status" value="1"/>
</dbReference>
<dbReference type="InterPro" id="IPR011006">
    <property type="entry name" value="CheY-like_superfamily"/>
</dbReference>
<dbReference type="SUPFAM" id="SSF46894">
    <property type="entry name" value="C-terminal effector domain of the bipartite response regulators"/>
    <property type="match status" value="1"/>
</dbReference>
<dbReference type="InterPro" id="IPR001789">
    <property type="entry name" value="Sig_transdc_resp-reg_receiver"/>
</dbReference>
<dbReference type="GO" id="GO:0000160">
    <property type="term" value="P:phosphorelay signal transduction system"/>
    <property type="evidence" value="ECO:0007669"/>
    <property type="project" value="InterPro"/>
</dbReference>
<dbReference type="PROSITE" id="PS00622">
    <property type="entry name" value="HTH_LUXR_1"/>
    <property type="match status" value="1"/>
</dbReference>
<evidence type="ECO:0000256" key="3">
    <source>
        <dbReference type="ARBA" id="ARBA00023125"/>
    </source>
</evidence>
<keyword evidence="2" id="KW-0805">Transcription regulation</keyword>
<evidence type="ECO:0000256" key="2">
    <source>
        <dbReference type="ARBA" id="ARBA00023015"/>
    </source>
</evidence>
<evidence type="ECO:0000256" key="1">
    <source>
        <dbReference type="ARBA" id="ARBA00022553"/>
    </source>
</evidence>
<dbReference type="SUPFAM" id="SSF52172">
    <property type="entry name" value="CheY-like"/>
    <property type="match status" value="1"/>
</dbReference>
<dbReference type="CDD" id="cd17535">
    <property type="entry name" value="REC_NarL-like"/>
    <property type="match status" value="1"/>
</dbReference>
<protein>
    <submittedName>
        <fullName evidence="5">DNA-binding response regulator</fullName>
    </submittedName>
</protein>
<proteinExistence type="predicted"/>
<gene>
    <name evidence="5" type="ORF">B5808_03615</name>
</gene>
<dbReference type="PROSITE" id="PS50043">
    <property type="entry name" value="HTH_LUXR_2"/>
    <property type="match status" value="1"/>
</dbReference>
<dbReference type="PANTHER" id="PTHR43214:SF24">
    <property type="entry name" value="TRANSCRIPTIONAL REGULATORY PROTEIN NARL-RELATED"/>
    <property type="match status" value="1"/>
</dbReference>
<dbReference type="PROSITE" id="PS50110">
    <property type="entry name" value="RESPONSE_REGULATORY"/>
    <property type="match status" value="1"/>
</dbReference>